<sequence length="4486" mass="512399">MPSAEERAAFAAENADEEPRADPRLRLLASYVAQSLRPAAGAWERCAGTAEAEQLLQAFLGGDAAEEPRPLLVVRPGPGGLAVRPGLDAGPESGPARAKGLYFLRTRAEPPGINSLRAAVLCGDLPAAPLEHLAILFSEIVIPVLANEKNHLDWPHMVCQDVKRHAHTLQCELQVILEQAKGRTLLPLPVDSEKLEFVDSESEPVLDSMEKSVIYAIESAVIRWSHQVQVVLKKDPSQPLLQGENPTPKVELEFWKRRYENLEYIYNQLRAIKVRGMAGLLDKLQSSYFPAFKAMLGNVVAALTEAQDIHMHLLPLHHHLDTLENLEFSEVKARLRPLLHVVCLIWATCKCYRSPGRLTVLLQEICNLLIQKASNYLSPEDLLRSEVEESQRKLQVVSDTLSVFKQVFQDRRENLHTYFKEKEEVKEWDFQSSLVFVRLDNFLGRLHVVADLLKTTLDFHKLEKLEFSGIRGNVLSKQVQHMYEEFQEIYKVFLECSYDCLDTKNMEFENDLSEFNQRVEDLDQRLGTIFLQAFDDTPDVEHAFKLLDIAGNLLERPLVARDVSGKYLVLIQMFNRDLDAARIIYSQHIKEEAELGFSTVHKNMPAVAGGLRWAQELKQRIQGPFSNFRRITHPCMETAEGKRMIQKYEDMLSLLEKYETRLYDGWCQTVSEKSQYNLSQPLLQRDSETKQITVNFNPQLLSVLKEMSYLEPGEMKHIPETAATMFSSREFYRQLVANLELMATWYNKVMKTLLEVEFPLVEEELRNIDVRLRAAEETLNWRTEGIWDYVTQVTNSIHDLEQRIQKTKDNVEEIQNIMKTWVTPIFKRKDGKKECLLSLEDQHDQMEKYYSLIKKSGLKIHALVQENLGLLSADPASSTWKTYINYIDEMLLDGFFLAIECSLKYLLENTEDKAGLTPIFEAQLSLVIPELVFHPSLESGVKGGFYDIVEGLVTSIFGMSSLIPRLSPHNGSPLYQVDLEGMADLASMRNTLMERVQNMMALCCSYRNTFGQYSYLYVEDRREILGQFLLYGHVLTPEEMESHADNGIPENPPLLHQFKVQIDSYEKLCEEVCSLEPIKLFDGWMKIDVRPFKASLLSVIKRWSLMFKQHLVDYVTNSLNDLEVFIKISENGLLKKVEKGDVQGLVEIMGHLLALKERQSSTDEMFEPLKQTIELLKTYEQELPESVFKQLEELPEKWNNIKKMATTVRQQLAPLQANEVPLLRQRCVAFNMEQQQFWERFHKEAPFRFDSINPHQMLDARHMEIQQMESAMASISESAGLFEVNVPDYKQLRQCRKEACQLKELWDTIGMVTSSIHAWETTTWRDINVETMDMECKQFARHIRNLDKEVRAWDAFTGLESTVMNTLTSLRAVAELQNPAIRDRHWKQLMQVTGVSFTMDQDTTLAHLLQLQLHHFEDQVQGIVDKAVKEIGMEKTLKELQTTWASMEFQYEPHPRTNVLLLRSDEDLIEVLEDNQVQLQNLMMSKYVSFFLEEVSSWQKKLSTVDAVISIWFEVQRTWSHLESIFIGSEDIRAQLPQDSKRFEGIDADFKELADDIQKTPNVVEATNKPGLYEKLEDIQSRLCLCERALAEHLDTKRLAFPRFYFLSSSDLLDILSNGTVPQQVQRHLSKLFDNMAKMLFQLDASKNPTKTSLGMYSKEEEYVAFSEPCDCNGQVEIWLNNVLSHMRATVRHEMTEGVTAYEEKPREQWLFDYPAQVALTCTQIWWTTEVGIAFARLEEGYENAMKDYYKKQVAQLKILITMLIGQLSKGDRQKIMTICTIDVHARDVVAKMIAQKVDNAQAFLWLSQLRHRWDDEAKHCFANICDAQFLYSYEYLGNTSRLVITPLTDRCYITLTQSLHLTMSGAPAGPAGTGKTETTKDLGRALGIMVYVFNCSEQMDYKSCGNIYKGLAQTGAWGCFDEFNRISVEVLSVVAVQVKSIQDAIRDKKQRFSFLGEEISLNPSVGIFITMNPGYAGRTELPENLKALFRPCAMVVPDFELICEIMLVAEGFIEARLLARKFITLYQLCKELLSKQDHYDWGLRAIKSVLVVAGSLKRGDPDRPEDQVLMRSLRDFNIPKIVIDDMPVFMGLIGDLFPSLDVPRRRDLNFEALVRKAVVNLKLQAEDNFVLKVVQLEELLAVRHSVFVVGGAGTGKSQVLRSLHKTYQIMRRRPIWTDLNPKAVTNDELFGIINPATREWKDGLFSSIMRDLANISHDGPKWILLDGDIDPMWIESLNTVMDDNKVLTLASNERIPLNPTMRLLFEISHLRTATPATVSRAGILYINPADLGWNPPVSSWIDQREVQTEKANLTILFDKYLPTCLETLRTRFKKIIPVPEQSMVQMLCHLLECFLTKEDIPTDCPKETYELYFVFAAIWAFGGAMVQDQLVDYRAEFSKWWLTEFKTVKFPSQGTIFDYYIDPETKKFEPWSRLIPQFEFDPEMPLQACVVHTSETIPVCYFLERLTEQRRPVMLVGTAGTGKSVLVGAKLASLDPEEYLVKNVPFNYYTTSAMLQAVLEKPLEKKAGRNYGPPGSKKLIYFIDDMNMPEVDTYGTVQPHTLLRQHLDYGHWYDRSNLSLKEIMNVQYVSCMNPTAGSFTINPRLQRHFSVFVLSFPGADALSSIYGTILTQHLKLGNFPASLQKSVPQLINLALTFHQEIAATFLPTAAKFHYVFNLRDFANIFQGILFSSVECVKSTQDLVNLYLHESNRVYRDKMVEEKDHDLFDKIQTKVLKKSFDDIKDTMGQIRSLNMYCHFANGIGEPKYMPVQSWEILTQTLVEALENHNEVNTVMDLVLFEDAMCHICHISRILESPRGNALLVGVGGSGKQSLTRLAAFISSMDVFQITLRKDYQIPDFKVDLANLCMKAGVKNLSTVFLMADAQVADERFLVLINDLLASGEIPDLYSDDEVENIISNVKNEVKSQGLVVNRENCWKFFIDRVRRQLKVTLCFSPVGNKLRVRSRKFPAIVNCTAIDWFHEWPKQALESVSLRFLQNTEGIEPSVKQSISKFMAFAHTSVNETSQAYLSNEQRYNYTTPKSFLEFIRLYHSLLHRNGEELKSKMERLENGLLRLHSTSAQVDDLKAKLAIQEVELKQKNEDADKLIQVVGMETDKVSREKAIADKEEQKVALIMLEVQQKQKDCEEDLAKAEPALMAAQAALNTLNKTNLTELKSFGSPPLAVSNVSAAVMVLMAPEGKVPKDRSWKAAKATMAKVDSFLDSLINFNKENIHENCLKAIRPYLQDPEFNPDFVATKSYAAAGLCSWVINIVRFYEVFCDVEPKRQALSKATADLTAAQEKLAAIKAKIAHLNENLAKLTAKFEKATSEKLKCQQEAEVTAGTISLANRLVRGLASENVRWAEAVQNFKQQESTLCGDILLTTAFISYLGFFTKKYRQTLMDGIWRPHLNQLKVSIPITPTLDPLRMLTDDANMATWQNEGLPADRMSVENATILINCERWPLMVDPQLQGIKWIKNKYGEGLRVTQIGQKGYLQTIEHALEAGDVVLIENLEESIDPVLGPLLGREVIKKGRFIKIGDKECEYNPKFRLILHTKLANPHYQPELQAQATLINFTVTRDGLEDQLLAAVVSMERPDLEQLKSDLTKQQNGFKITLKTLEDNLLSRLSSASGNFLGETALVENLEVTKQTAAEVEEKVQEAKVTEGKLNEAREYYRPAAARASLLYFIMNDLSKIHPMYQFSLKAFSSVFQKAVERAVPNDNLKERVTNLIDSITFSVYQYTTRGLFECDKLTYLAHLTFQILLMNQEVNTAELDFLLRSPVRTGIPSPVEFLSNRAWESIKALSSMEEFCNLDRDIEGSAKSWKKFVESECPEKEKFPQEWKNKTALQRLCMMRAMRPDRLTYAIRHFVEEKLGSKYIVGRTLDFASSFEESGPATPMLFILSPGVDPLKDVENQGKKLGYTFNNRNFHNMSLGQGQEVVAEAALDLAAKKGHWVILQNIHLVAKWLSTLEKKLEEHSKDSHPEFRVFISAEPAPSPEDHIIPQGILENSIKVTNEPPTGMHANLHKALDNFTQDTLEMCSRETEFKSILFALCYFHAAVAERRKFGAQGWNRSYPFNTGDLTISVNVLYNFLEANAKVPYDDLRYLFGEIMYGGHITDNWDRRLCRTYLEEFIKPEMLEGELSLAPGFPLPGNMDYSGYHQYIDAELPPESPHLYGLHPNAEIGCLTQTSEKLFRTVLELQPRDSHAADRGGATREEKVKSLLEEILERMTDEFNIPELMAKVDECSPYIVVAFQECERMNILTREIRCSLRELDLGLKGELTMTTDMENLQNSLYLDVVPESWARCAYPSTAGLAAWFLDLLSRIKELEAWTGDFAMPSTVWLTGFFNPQSFLTAIMQSMARKNEWPLDQMALQCDVTKKNREEFRSPPREGAYIHGLFMEGARWDTQAGIITEAKLKDLTPPMPVMFLKAVPKDKQDCRSVYSCPVYKTCKRGPTYVWTFNLKTKENPSKWVLAGVALLLQI</sequence>
<evidence type="ECO:0000313" key="2">
    <source>
        <dbReference type="RefSeq" id="XP_073902954.1"/>
    </source>
</evidence>
<protein>
    <submittedName>
        <fullName evidence="2">Dynein axonemal heavy chain 9</fullName>
    </submittedName>
</protein>
<accession>A0AC58KDD2</accession>
<organism evidence="1 2">
    <name type="scientific">Castor canadensis</name>
    <name type="common">American beaver</name>
    <dbReference type="NCBI Taxonomy" id="51338"/>
    <lineage>
        <taxon>Eukaryota</taxon>
        <taxon>Metazoa</taxon>
        <taxon>Chordata</taxon>
        <taxon>Craniata</taxon>
        <taxon>Vertebrata</taxon>
        <taxon>Euteleostomi</taxon>
        <taxon>Mammalia</taxon>
        <taxon>Eutheria</taxon>
        <taxon>Euarchontoglires</taxon>
        <taxon>Glires</taxon>
        <taxon>Rodentia</taxon>
        <taxon>Castorimorpha</taxon>
        <taxon>Castoridae</taxon>
        <taxon>Castor</taxon>
    </lineage>
</organism>
<evidence type="ECO:0000313" key="1">
    <source>
        <dbReference type="Proteomes" id="UP001732720"/>
    </source>
</evidence>
<dbReference type="Proteomes" id="UP001732720">
    <property type="component" value="Chromosome 11"/>
</dbReference>
<dbReference type="RefSeq" id="XP_073902954.1">
    <property type="nucleotide sequence ID" value="XM_074046853.1"/>
</dbReference>
<gene>
    <name evidence="2" type="primary">Dnah9</name>
</gene>
<proteinExistence type="predicted"/>
<keyword evidence="1" id="KW-1185">Reference proteome</keyword>
<name>A0AC58KDD2_CASCN</name>
<reference evidence="2" key="1">
    <citation type="submission" date="2025-08" db="UniProtKB">
        <authorList>
            <consortium name="RefSeq"/>
        </authorList>
    </citation>
    <scope>IDENTIFICATION</scope>
</reference>